<dbReference type="AlphaFoldDB" id="A0A2P6TUF6"/>
<reference evidence="1 2" key="1">
    <citation type="journal article" date="2018" name="Plant J.">
        <title>Genome sequences of Chlorella sorokiniana UTEX 1602 and Micractinium conductrix SAG 241.80: implications to maltose excretion by a green alga.</title>
        <authorList>
            <person name="Arriola M.B."/>
            <person name="Velmurugan N."/>
            <person name="Zhang Y."/>
            <person name="Plunkett M.H."/>
            <person name="Hondzo H."/>
            <person name="Barney B.M."/>
        </authorList>
    </citation>
    <scope>NUCLEOTIDE SEQUENCE [LARGE SCALE GENOMIC DNA]</scope>
    <source>
        <strain evidence="2">UTEX 1602</strain>
    </source>
</reference>
<sequence>MVLPAIRSPTGKPAGYCYELVPHKDYRNIKEMRRIPLLSLAIVAKGSIDLGVENKGKGWFPMYWAGASNEGPNSQNQQPYNPKTVPVHPDATAASVQIAGWRTASLDVVAGVFKFYNSAGTKLSDTTLYYVRPLRTFFPNSQSVPQFRFLRFMSFLSKNGNQDALWDRNDGCEMIGAQFVNAQMYNRVARAWQPWDWSRIEYAWSSQGANILSLDISSNTVSKRNKDVFSCKTSYWFTS</sequence>
<keyword evidence="2" id="KW-1185">Reference proteome</keyword>
<organism evidence="1 2">
    <name type="scientific">Chlorella sorokiniana</name>
    <name type="common">Freshwater green alga</name>
    <dbReference type="NCBI Taxonomy" id="3076"/>
    <lineage>
        <taxon>Eukaryota</taxon>
        <taxon>Viridiplantae</taxon>
        <taxon>Chlorophyta</taxon>
        <taxon>core chlorophytes</taxon>
        <taxon>Trebouxiophyceae</taxon>
        <taxon>Chlorellales</taxon>
        <taxon>Chlorellaceae</taxon>
        <taxon>Chlorella clade</taxon>
        <taxon>Chlorella</taxon>
    </lineage>
</organism>
<gene>
    <name evidence="1" type="ORF">C2E21_3416</name>
</gene>
<accession>A0A2P6TUF6</accession>
<dbReference type="EMBL" id="LHPG02000006">
    <property type="protein sequence ID" value="PRW57691.1"/>
    <property type="molecule type" value="Genomic_DNA"/>
</dbReference>
<protein>
    <submittedName>
        <fullName evidence="1">Uncharacterized protein</fullName>
    </submittedName>
</protein>
<name>A0A2P6TUF6_CHLSO</name>
<evidence type="ECO:0000313" key="2">
    <source>
        <dbReference type="Proteomes" id="UP000239899"/>
    </source>
</evidence>
<comment type="caution">
    <text evidence="1">The sequence shown here is derived from an EMBL/GenBank/DDBJ whole genome shotgun (WGS) entry which is preliminary data.</text>
</comment>
<proteinExistence type="predicted"/>
<dbReference type="Proteomes" id="UP000239899">
    <property type="component" value="Unassembled WGS sequence"/>
</dbReference>
<evidence type="ECO:0000313" key="1">
    <source>
        <dbReference type="EMBL" id="PRW57691.1"/>
    </source>
</evidence>